<dbReference type="PANTHER" id="PTHR47354:SF6">
    <property type="entry name" value="NADH OXIDOREDUCTASE HCR"/>
    <property type="match status" value="1"/>
</dbReference>
<dbReference type="InterPro" id="IPR006058">
    <property type="entry name" value="2Fe2S_fd_BS"/>
</dbReference>
<keyword evidence="7" id="KW-0560">Oxidoreductase</keyword>
<keyword evidence="6" id="KW-0274">FAD</keyword>
<dbReference type="InterPro" id="IPR017938">
    <property type="entry name" value="Riboflavin_synthase-like_b-brl"/>
</dbReference>
<dbReference type="Pfam" id="PF00111">
    <property type="entry name" value="Fer2"/>
    <property type="match status" value="1"/>
</dbReference>
<dbReference type="SMART" id="SM00240">
    <property type="entry name" value="FHA"/>
    <property type="match status" value="1"/>
</dbReference>
<dbReference type="PANTHER" id="PTHR47354">
    <property type="entry name" value="NADH OXIDOREDUCTASE HCR"/>
    <property type="match status" value="1"/>
</dbReference>
<dbReference type="GO" id="GO:0051537">
    <property type="term" value="F:2 iron, 2 sulfur cluster binding"/>
    <property type="evidence" value="ECO:0007669"/>
    <property type="project" value="UniProtKB-KW"/>
</dbReference>
<comment type="cofactor">
    <cofactor evidence="1">
        <name>FAD</name>
        <dbReference type="ChEBI" id="CHEBI:57692"/>
    </cofactor>
</comment>
<dbReference type="InterPro" id="IPR001709">
    <property type="entry name" value="Flavoprot_Pyr_Nucl_cyt_Rdtase"/>
</dbReference>
<sequence length="517" mass="56965">MLILKSVNFEQQQIQNHQLKQSYPGQAEWMIGRSATCDLVLPNPEVSRTHGQIVYTNGSYHFVDVGSTSGSLLNGKRITMNDRCPLHPGDLLQLGETFLYVEGLIAPPCAPAEEINQHQTWSRPEKIWAGEDVYCRCCRIIDETWDVKTFYFVAEPTLVFSYLPGQFVNLELEIDGQTVTRSYSISSSPTRPYHLSLTVKRVHGSNDQPECPPGLVSNWLHDHLQVGDRVKLVGGPMGNFTCLPELPKKLLLISAGSGITPMMSMTRWIQDSLMDCDVVFLHSARTSNDVIFQRELEAIASQMPNFHLAITTTQQALGRPWMGLTGRISAAMLNLITPDLLERAVFVCGPEPFMRSVRASLESLKFPMQNYKEESFGRTFAKPFPVKTTAGVTPLTKTLSRDVEPTTQVMNGHALEIATDASAKSTVVPTRSLIHFAKSGQQVPVDPGCSILEAAEQAGIQIRYACRAGVCGACKIQLRQGQVHYDSPPAALSAADQEAGYVLACVACPNENVEIEA</sequence>
<protein>
    <recommendedName>
        <fullName evidence="2">Ferredoxin--NADP reductase</fullName>
    </recommendedName>
</protein>
<dbReference type="PROSITE" id="PS50006">
    <property type="entry name" value="FHA_DOMAIN"/>
    <property type="match status" value="1"/>
</dbReference>
<dbReference type="Gene3D" id="3.10.20.30">
    <property type="match status" value="1"/>
</dbReference>
<feature type="domain" description="FHA" evidence="10">
    <location>
        <begin position="29"/>
        <end position="78"/>
    </location>
</feature>
<dbReference type="InterPro" id="IPR039261">
    <property type="entry name" value="FNR_nucleotide-bd"/>
</dbReference>
<dbReference type="AlphaFoldDB" id="A0A7C3KG50"/>
<dbReference type="GO" id="GO:0046872">
    <property type="term" value="F:metal ion binding"/>
    <property type="evidence" value="ECO:0007669"/>
    <property type="project" value="UniProtKB-KW"/>
</dbReference>
<dbReference type="GO" id="GO:0016491">
    <property type="term" value="F:oxidoreductase activity"/>
    <property type="evidence" value="ECO:0007669"/>
    <property type="project" value="UniProtKB-KW"/>
</dbReference>
<evidence type="ECO:0000256" key="6">
    <source>
        <dbReference type="ARBA" id="ARBA00022827"/>
    </source>
</evidence>
<dbReference type="PRINTS" id="PR00406">
    <property type="entry name" value="CYTB5RDTASE"/>
</dbReference>
<dbReference type="Gene3D" id="2.60.200.20">
    <property type="match status" value="1"/>
</dbReference>
<feature type="domain" description="FAD-binding FR-type" evidence="12">
    <location>
        <begin position="130"/>
        <end position="243"/>
    </location>
</feature>
<dbReference type="CDD" id="cd00060">
    <property type="entry name" value="FHA"/>
    <property type="match status" value="1"/>
</dbReference>
<dbReference type="SUPFAM" id="SSF54292">
    <property type="entry name" value="2Fe-2S ferredoxin-like"/>
    <property type="match status" value="1"/>
</dbReference>
<dbReference type="Gene3D" id="2.40.30.10">
    <property type="entry name" value="Translation factors"/>
    <property type="match status" value="1"/>
</dbReference>
<comment type="caution">
    <text evidence="13">The sequence shown here is derived from an EMBL/GenBank/DDBJ whole genome shotgun (WGS) entry which is preliminary data.</text>
</comment>
<evidence type="ECO:0000256" key="8">
    <source>
        <dbReference type="ARBA" id="ARBA00023004"/>
    </source>
</evidence>
<keyword evidence="3" id="KW-0285">Flavoprotein</keyword>
<dbReference type="InterPro" id="IPR000253">
    <property type="entry name" value="FHA_dom"/>
</dbReference>
<evidence type="ECO:0000256" key="3">
    <source>
        <dbReference type="ARBA" id="ARBA00022630"/>
    </source>
</evidence>
<dbReference type="Gene3D" id="3.40.50.80">
    <property type="entry name" value="Nucleotide-binding domain of ferredoxin-NADP reductase (FNR) module"/>
    <property type="match status" value="1"/>
</dbReference>
<dbReference type="InterPro" id="IPR001433">
    <property type="entry name" value="OxRdtase_FAD/NAD-bd"/>
</dbReference>
<dbReference type="InterPro" id="IPR012675">
    <property type="entry name" value="Beta-grasp_dom_sf"/>
</dbReference>
<evidence type="ECO:0000256" key="9">
    <source>
        <dbReference type="ARBA" id="ARBA00023014"/>
    </source>
</evidence>
<dbReference type="Pfam" id="PF00498">
    <property type="entry name" value="FHA"/>
    <property type="match status" value="1"/>
</dbReference>
<accession>A0A7C3KG50</accession>
<keyword evidence="5" id="KW-0479">Metal-binding</keyword>
<keyword evidence="8" id="KW-0408">Iron</keyword>
<dbReference type="InterPro" id="IPR017927">
    <property type="entry name" value="FAD-bd_FR_type"/>
</dbReference>
<evidence type="ECO:0000259" key="12">
    <source>
        <dbReference type="PROSITE" id="PS51384"/>
    </source>
</evidence>
<evidence type="ECO:0000256" key="7">
    <source>
        <dbReference type="ARBA" id="ARBA00023002"/>
    </source>
</evidence>
<proteinExistence type="predicted"/>
<dbReference type="PROSITE" id="PS51384">
    <property type="entry name" value="FAD_FR"/>
    <property type="match status" value="1"/>
</dbReference>
<dbReference type="InterPro" id="IPR008333">
    <property type="entry name" value="Cbr1-like_FAD-bd_dom"/>
</dbReference>
<evidence type="ECO:0000313" key="13">
    <source>
        <dbReference type="EMBL" id="HFM99986.1"/>
    </source>
</evidence>
<dbReference type="InterPro" id="IPR036010">
    <property type="entry name" value="2Fe-2S_ferredoxin-like_sf"/>
</dbReference>
<dbReference type="EMBL" id="DSRU01000281">
    <property type="protein sequence ID" value="HFM99986.1"/>
    <property type="molecule type" value="Genomic_DNA"/>
</dbReference>
<dbReference type="InterPro" id="IPR001041">
    <property type="entry name" value="2Fe-2S_ferredoxin-type"/>
</dbReference>
<dbReference type="CDD" id="cd06215">
    <property type="entry name" value="FNR_iron_sulfur_binding_1"/>
    <property type="match status" value="1"/>
</dbReference>
<dbReference type="Pfam" id="PF00970">
    <property type="entry name" value="FAD_binding_6"/>
    <property type="match status" value="1"/>
</dbReference>
<name>A0A7C3KG50_9CYAN</name>
<dbReference type="PROSITE" id="PS51085">
    <property type="entry name" value="2FE2S_FER_2"/>
    <property type="match status" value="1"/>
</dbReference>
<dbReference type="SUPFAM" id="SSF63380">
    <property type="entry name" value="Riboflavin synthase domain-like"/>
    <property type="match status" value="1"/>
</dbReference>
<dbReference type="InterPro" id="IPR050415">
    <property type="entry name" value="MRET"/>
</dbReference>
<dbReference type="SUPFAM" id="SSF49879">
    <property type="entry name" value="SMAD/FHA domain"/>
    <property type="match status" value="1"/>
</dbReference>
<evidence type="ECO:0000259" key="10">
    <source>
        <dbReference type="PROSITE" id="PS50006"/>
    </source>
</evidence>
<dbReference type="CDD" id="cd00207">
    <property type="entry name" value="fer2"/>
    <property type="match status" value="1"/>
</dbReference>
<dbReference type="PROSITE" id="PS00197">
    <property type="entry name" value="2FE2S_FER_1"/>
    <property type="match status" value="1"/>
</dbReference>
<evidence type="ECO:0000256" key="5">
    <source>
        <dbReference type="ARBA" id="ARBA00022723"/>
    </source>
</evidence>
<keyword evidence="4" id="KW-0001">2Fe-2S</keyword>
<dbReference type="InterPro" id="IPR008984">
    <property type="entry name" value="SMAD_FHA_dom_sf"/>
</dbReference>
<reference evidence="13" key="1">
    <citation type="journal article" date="2020" name="mSystems">
        <title>Genome- and Community-Level Interaction Insights into Carbon Utilization and Element Cycling Functions of Hydrothermarchaeota in Hydrothermal Sediment.</title>
        <authorList>
            <person name="Zhou Z."/>
            <person name="Liu Y."/>
            <person name="Xu W."/>
            <person name="Pan J."/>
            <person name="Luo Z.H."/>
            <person name="Li M."/>
        </authorList>
    </citation>
    <scope>NUCLEOTIDE SEQUENCE [LARGE SCALE GENOMIC DNA]</scope>
    <source>
        <strain evidence="13">SpSt-418</strain>
    </source>
</reference>
<evidence type="ECO:0000256" key="1">
    <source>
        <dbReference type="ARBA" id="ARBA00001974"/>
    </source>
</evidence>
<keyword evidence="9" id="KW-0411">Iron-sulfur</keyword>
<organism evidence="13">
    <name type="scientific">Oscillatoriales cyanobacterium SpSt-418</name>
    <dbReference type="NCBI Taxonomy" id="2282169"/>
    <lineage>
        <taxon>Bacteria</taxon>
        <taxon>Bacillati</taxon>
        <taxon>Cyanobacteriota</taxon>
        <taxon>Cyanophyceae</taxon>
        <taxon>Oscillatoriophycideae</taxon>
        <taxon>Oscillatoriales</taxon>
    </lineage>
</organism>
<evidence type="ECO:0000256" key="4">
    <source>
        <dbReference type="ARBA" id="ARBA00022714"/>
    </source>
</evidence>
<dbReference type="Pfam" id="PF00175">
    <property type="entry name" value="NAD_binding_1"/>
    <property type="match status" value="1"/>
</dbReference>
<gene>
    <name evidence="13" type="ORF">ENR64_19955</name>
</gene>
<feature type="domain" description="2Fe-2S ferredoxin-type" evidence="11">
    <location>
        <begin position="432"/>
        <end position="517"/>
    </location>
</feature>
<evidence type="ECO:0000256" key="2">
    <source>
        <dbReference type="ARBA" id="ARBA00013903"/>
    </source>
</evidence>
<dbReference type="SUPFAM" id="SSF52343">
    <property type="entry name" value="Ferredoxin reductase-like, C-terminal NADP-linked domain"/>
    <property type="match status" value="1"/>
</dbReference>
<evidence type="ECO:0000259" key="11">
    <source>
        <dbReference type="PROSITE" id="PS51085"/>
    </source>
</evidence>
<dbReference type="PRINTS" id="PR00371">
    <property type="entry name" value="FPNCR"/>
</dbReference>